<evidence type="ECO:0000256" key="3">
    <source>
        <dbReference type="ARBA" id="ARBA00023002"/>
    </source>
</evidence>
<dbReference type="SUPFAM" id="SSF51197">
    <property type="entry name" value="Clavaminate synthase-like"/>
    <property type="match status" value="1"/>
</dbReference>
<dbReference type="InterPro" id="IPR007803">
    <property type="entry name" value="Asp/Arg/Pro-Hydrxlase"/>
</dbReference>
<dbReference type="RefSeq" id="WP_284296358.1">
    <property type="nucleotide sequence ID" value="NZ_BSSV01000001.1"/>
</dbReference>
<dbReference type="Pfam" id="PF05118">
    <property type="entry name" value="Asp_Arg_Hydrox"/>
    <property type="match status" value="1"/>
</dbReference>
<dbReference type="InterPro" id="IPR027443">
    <property type="entry name" value="IPNS-like_sf"/>
</dbReference>
<dbReference type="SUPFAM" id="SSF48452">
    <property type="entry name" value="TPR-like"/>
    <property type="match status" value="1"/>
</dbReference>
<reference evidence="5 6" key="1">
    <citation type="submission" date="2023-03" db="EMBL/GenBank/DDBJ databases">
        <title>Thalassotalea loyana LMG 22536T draft genome sequence.</title>
        <authorList>
            <person name="Sawabe T."/>
        </authorList>
    </citation>
    <scope>NUCLEOTIDE SEQUENCE [LARGE SCALE GENOMIC DNA]</scope>
    <source>
        <strain evidence="5 6">LMG 22536</strain>
    </source>
</reference>
<comment type="caution">
    <text evidence="5">The sequence shown here is derived from an EMBL/GenBank/DDBJ whole genome shotgun (WGS) entry which is preliminary data.</text>
</comment>
<sequence length="387" mass="44749">MSKNDTLDRADKYFEQGIYDKALVNLRSYCQSAPDDIEQWFRLAISEEQLGTKEGTESAYQHCLNLNVNYVRLYLFAGMFFLNTQRQQKGLALLSLGFDIDPSMIYWFQNETLDDQVRGRSYYAGLALRNHFTKLSSIKLSDKGNCRGAIWPQTHNEPWQYKNANQKPHLFYLPALKAQPFWPNSNFNWTDEFLSRFDELQGEFSEIIEDIEASGEPYVDKNFADKSFEKLAGSKNWTALHLFKNGVEDTSLTSRMPILNKLLMKIDLYGLDDKPYEVFFSLLKAGQHIVPHYGLSNHSLTVHVPFVVGDSGKLTVDHIAREWQKGESLVFDDSFEHEAINTSNQDRVVLIFSIWHPDLTQDERTAIQASFNARQDWLNSRSQLIKN</sequence>
<dbReference type="EMBL" id="BSSV01000001">
    <property type="protein sequence ID" value="GLX84745.1"/>
    <property type="molecule type" value="Genomic_DNA"/>
</dbReference>
<dbReference type="Gene3D" id="1.25.40.10">
    <property type="entry name" value="Tetratricopeptide repeat domain"/>
    <property type="match status" value="1"/>
</dbReference>
<protein>
    <recommendedName>
        <fullName evidence="4">Aspartyl/asparaginy/proline hydroxylase domain-containing protein</fullName>
    </recommendedName>
</protein>
<dbReference type="InterPro" id="IPR051821">
    <property type="entry name" value="Asp/Asn_beta-hydroxylase"/>
</dbReference>
<keyword evidence="2" id="KW-0223">Dioxygenase</keyword>
<gene>
    <name evidence="5" type="ORF">tloyanaT_09970</name>
</gene>
<evidence type="ECO:0000256" key="1">
    <source>
        <dbReference type="ARBA" id="ARBA00007730"/>
    </source>
</evidence>
<organism evidence="5 6">
    <name type="scientific">Thalassotalea loyana</name>
    <dbReference type="NCBI Taxonomy" id="280483"/>
    <lineage>
        <taxon>Bacteria</taxon>
        <taxon>Pseudomonadati</taxon>
        <taxon>Pseudomonadota</taxon>
        <taxon>Gammaproteobacteria</taxon>
        <taxon>Alteromonadales</taxon>
        <taxon>Colwelliaceae</taxon>
        <taxon>Thalassotalea</taxon>
    </lineage>
</organism>
<evidence type="ECO:0000259" key="4">
    <source>
        <dbReference type="Pfam" id="PF05118"/>
    </source>
</evidence>
<dbReference type="InterPro" id="IPR011990">
    <property type="entry name" value="TPR-like_helical_dom_sf"/>
</dbReference>
<dbReference type="Gene3D" id="2.60.120.330">
    <property type="entry name" value="B-lactam Antibiotic, Isopenicillin N Synthase, Chain"/>
    <property type="match status" value="1"/>
</dbReference>
<evidence type="ECO:0000313" key="5">
    <source>
        <dbReference type="EMBL" id="GLX84745.1"/>
    </source>
</evidence>
<feature type="domain" description="Aspartyl/asparaginy/proline hydroxylase" evidence="4">
    <location>
        <begin position="209"/>
        <end position="357"/>
    </location>
</feature>
<keyword evidence="3" id="KW-0560">Oxidoreductase</keyword>
<comment type="similarity">
    <text evidence="1">Belongs to the aspartyl/asparaginyl beta-hydroxylase family.</text>
</comment>
<accession>A0ABQ6HDC1</accession>
<name>A0ABQ6HDC1_9GAMM</name>
<keyword evidence="6" id="KW-1185">Reference proteome</keyword>
<dbReference type="PANTHER" id="PTHR46332">
    <property type="entry name" value="ASPARTATE BETA-HYDROXYLASE DOMAIN-CONTAINING PROTEIN 2"/>
    <property type="match status" value="1"/>
</dbReference>
<proteinExistence type="inferred from homology"/>
<evidence type="ECO:0000256" key="2">
    <source>
        <dbReference type="ARBA" id="ARBA00022964"/>
    </source>
</evidence>
<evidence type="ECO:0000313" key="6">
    <source>
        <dbReference type="Proteomes" id="UP001157134"/>
    </source>
</evidence>
<dbReference type="Proteomes" id="UP001157134">
    <property type="component" value="Unassembled WGS sequence"/>
</dbReference>
<dbReference type="PANTHER" id="PTHR46332:SF5">
    <property type="entry name" value="ASPARTATE BETA-HYDROXYLASE DOMAIN CONTAINING 2"/>
    <property type="match status" value="1"/>
</dbReference>